<dbReference type="RefSeq" id="WP_027889379.1">
    <property type="nucleotide sequence ID" value="NZ_LT906446.1"/>
</dbReference>
<dbReference type="Pfam" id="PF01416">
    <property type="entry name" value="PseudoU_synth_1"/>
    <property type="match status" value="2"/>
</dbReference>
<dbReference type="FunFam" id="3.30.70.580:FF:000001">
    <property type="entry name" value="tRNA pseudouridine synthase A"/>
    <property type="match status" value="1"/>
</dbReference>
<dbReference type="GeneID" id="78507462"/>
<reference evidence="9 10" key="1">
    <citation type="submission" date="2017-06" db="EMBL/GenBank/DDBJ databases">
        <authorList>
            <consortium name="Pathogen Informatics"/>
        </authorList>
    </citation>
    <scope>NUCLEOTIDE SEQUENCE [LARGE SCALE GENOMIC DNA]</scope>
    <source>
        <strain evidence="9 10">NCTC10570</strain>
    </source>
</reference>
<dbReference type="InterPro" id="IPR020095">
    <property type="entry name" value="PsdUridine_synth_TruA_C"/>
</dbReference>
<dbReference type="PIRSF" id="PIRSF001430">
    <property type="entry name" value="tRNA_psdUrid_synth"/>
    <property type="match status" value="1"/>
</dbReference>
<comment type="function">
    <text evidence="4">Formation of pseudouridine at positions 38, 39 and 40 in the anticodon stem and loop of transfer RNAs.</text>
</comment>
<evidence type="ECO:0000256" key="6">
    <source>
        <dbReference type="PIRSR" id="PIRSR001430-2"/>
    </source>
</evidence>
<keyword evidence="3 4" id="KW-0413">Isomerase</keyword>
<evidence type="ECO:0000256" key="7">
    <source>
        <dbReference type="RuleBase" id="RU003792"/>
    </source>
</evidence>
<dbReference type="GO" id="GO:0003723">
    <property type="term" value="F:RNA binding"/>
    <property type="evidence" value="ECO:0007669"/>
    <property type="project" value="InterPro"/>
</dbReference>
<feature type="binding site" evidence="4 6">
    <location>
        <position position="122"/>
    </location>
    <ligand>
        <name>substrate</name>
    </ligand>
</feature>
<accession>A0A239TVP0</accession>
<dbReference type="Gene3D" id="3.30.70.660">
    <property type="entry name" value="Pseudouridine synthase I, catalytic domain, C-terminal subdomain"/>
    <property type="match status" value="1"/>
</dbReference>
<comment type="subunit">
    <text evidence="4">Homodimer.</text>
</comment>
<evidence type="ECO:0000256" key="5">
    <source>
        <dbReference type="PIRSR" id="PIRSR001430-1"/>
    </source>
</evidence>
<dbReference type="eggNOG" id="COG0101">
    <property type="taxonomic scope" value="Bacteria"/>
</dbReference>
<dbReference type="Gene3D" id="3.30.70.580">
    <property type="entry name" value="Pseudouridine synthase I, catalytic domain, N-terminal subdomain"/>
    <property type="match status" value="1"/>
</dbReference>
<evidence type="ECO:0000259" key="8">
    <source>
        <dbReference type="Pfam" id="PF01416"/>
    </source>
</evidence>
<dbReference type="InterPro" id="IPR020094">
    <property type="entry name" value="TruA/RsuA/RluB/E/F_N"/>
</dbReference>
<organism evidence="9 10">
    <name type="scientific">Megamonas hypermegale</name>
    <dbReference type="NCBI Taxonomy" id="158847"/>
    <lineage>
        <taxon>Bacteria</taxon>
        <taxon>Bacillati</taxon>
        <taxon>Bacillota</taxon>
        <taxon>Negativicutes</taxon>
        <taxon>Selenomonadales</taxon>
        <taxon>Selenomonadaceae</taxon>
        <taxon>Megamonas</taxon>
    </lineage>
</organism>
<comment type="caution">
    <text evidence="4">Lacks conserved residue(s) required for the propagation of feature annotation.</text>
</comment>
<protein>
    <recommendedName>
        <fullName evidence="4">tRNA pseudouridine synthase A</fullName>
        <ecNumber evidence="4">5.4.99.12</ecNumber>
    </recommendedName>
    <alternativeName>
        <fullName evidence="4">tRNA pseudouridine(38-40) synthase</fullName>
    </alternativeName>
    <alternativeName>
        <fullName evidence="4">tRNA pseudouridylate synthase I</fullName>
    </alternativeName>
    <alternativeName>
        <fullName evidence="4">tRNA-uridine isomerase I</fullName>
    </alternativeName>
</protein>
<dbReference type="Proteomes" id="UP000215383">
    <property type="component" value="Chromosome 1"/>
</dbReference>
<keyword evidence="2 4" id="KW-0819">tRNA processing</keyword>
<evidence type="ECO:0000313" key="10">
    <source>
        <dbReference type="Proteomes" id="UP000215383"/>
    </source>
</evidence>
<dbReference type="PANTHER" id="PTHR11142">
    <property type="entry name" value="PSEUDOURIDYLATE SYNTHASE"/>
    <property type="match status" value="1"/>
</dbReference>
<feature type="active site" description="Nucleophile" evidence="4 5">
    <location>
        <position position="64"/>
    </location>
</feature>
<evidence type="ECO:0000256" key="4">
    <source>
        <dbReference type="HAMAP-Rule" id="MF_00171"/>
    </source>
</evidence>
<evidence type="ECO:0000256" key="1">
    <source>
        <dbReference type="ARBA" id="ARBA00009375"/>
    </source>
</evidence>
<dbReference type="PANTHER" id="PTHR11142:SF0">
    <property type="entry name" value="TRNA PSEUDOURIDINE SYNTHASE-LIKE 1"/>
    <property type="match status" value="1"/>
</dbReference>
<comment type="catalytic activity">
    <reaction evidence="4 7">
        <text>uridine(38/39/40) in tRNA = pseudouridine(38/39/40) in tRNA</text>
        <dbReference type="Rhea" id="RHEA:22376"/>
        <dbReference type="Rhea" id="RHEA-COMP:10085"/>
        <dbReference type="Rhea" id="RHEA-COMP:10087"/>
        <dbReference type="ChEBI" id="CHEBI:65314"/>
        <dbReference type="ChEBI" id="CHEBI:65315"/>
        <dbReference type="EC" id="5.4.99.12"/>
    </reaction>
</comment>
<gene>
    <name evidence="4 9" type="primary">truA</name>
    <name evidence="9" type="ORF">SAMEA4364220_01464</name>
</gene>
<feature type="domain" description="Pseudouridine synthase I TruA alpha/beta" evidence="8">
    <location>
        <begin position="155"/>
        <end position="256"/>
    </location>
</feature>
<evidence type="ECO:0000256" key="3">
    <source>
        <dbReference type="ARBA" id="ARBA00023235"/>
    </source>
</evidence>
<comment type="similarity">
    <text evidence="1 4 7">Belongs to the tRNA pseudouridine synthase TruA family.</text>
</comment>
<dbReference type="InterPro" id="IPR020097">
    <property type="entry name" value="PsdUridine_synth_TruA_a/b_dom"/>
</dbReference>
<dbReference type="NCBIfam" id="TIGR00071">
    <property type="entry name" value="hisT_truA"/>
    <property type="match status" value="1"/>
</dbReference>
<sequence length="256" mass="29230">MRPEHKEMMKARARNIKLTLSYDGTNYHGFQRQNKVIAVQNVLEDVLHKLFGDSIELAAAGRTDAGVHAMGQVVNFFTDGTIPIERVAYAANRLLPDDIVITKAEETDKDFSALHCVQSKIYLYKIYQSPIADPFLTRYYWHVNKNLNLENMQEALKYIEGEHDFSSFRSVGGNDTSPVREIYEASCKQEGNIFIFKFWGSGFLYHMVRNIMGLVANIGLGRVDKDEMPRIIEAKNRALAGRMAPANGLYLYKVYY</sequence>
<proteinExistence type="inferred from homology"/>
<dbReference type="InterPro" id="IPR020103">
    <property type="entry name" value="PsdUridine_synth_cat_dom_sf"/>
</dbReference>
<dbReference type="InterPro" id="IPR001406">
    <property type="entry name" value="PsdUridine_synth_TruA"/>
</dbReference>
<dbReference type="EC" id="5.4.99.12" evidence="4"/>
<dbReference type="GO" id="GO:0160147">
    <property type="term" value="F:tRNA pseudouridine(38-40) synthase activity"/>
    <property type="evidence" value="ECO:0007669"/>
    <property type="project" value="UniProtKB-EC"/>
</dbReference>
<dbReference type="EMBL" id="LT906446">
    <property type="protein sequence ID" value="SNV01605.1"/>
    <property type="molecule type" value="Genomic_DNA"/>
</dbReference>
<dbReference type="CDD" id="cd02570">
    <property type="entry name" value="PseudoU_synth_EcTruA"/>
    <property type="match status" value="1"/>
</dbReference>
<dbReference type="AlphaFoldDB" id="A0A239TVP0"/>
<dbReference type="GO" id="GO:0031119">
    <property type="term" value="P:tRNA pseudouridine synthesis"/>
    <property type="evidence" value="ECO:0007669"/>
    <property type="project" value="UniProtKB-UniRule"/>
</dbReference>
<evidence type="ECO:0000256" key="2">
    <source>
        <dbReference type="ARBA" id="ARBA00022694"/>
    </source>
</evidence>
<keyword evidence="10" id="KW-1185">Reference proteome</keyword>
<dbReference type="SUPFAM" id="SSF55120">
    <property type="entry name" value="Pseudouridine synthase"/>
    <property type="match status" value="1"/>
</dbReference>
<feature type="domain" description="Pseudouridine synthase I TruA alpha/beta" evidence="8">
    <location>
        <begin position="21"/>
        <end position="109"/>
    </location>
</feature>
<name>A0A239TVP0_9FIRM</name>
<dbReference type="HAMAP" id="MF_00171">
    <property type="entry name" value="TruA"/>
    <property type="match status" value="1"/>
</dbReference>
<evidence type="ECO:0000313" key="9">
    <source>
        <dbReference type="EMBL" id="SNV01605.1"/>
    </source>
</evidence>